<dbReference type="STRING" id="52247.A0A4T0WWP9"/>
<comment type="caution">
    <text evidence="2">The sequence shown here is derived from an EMBL/GenBank/DDBJ whole genome shotgun (WGS) entry which is preliminary data.</text>
</comment>
<accession>A0A4T0WWP9</accession>
<gene>
    <name evidence="2" type="ORF">CANINC_004195</name>
</gene>
<dbReference type="InterPro" id="IPR029028">
    <property type="entry name" value="Alpha/beta_knot_MTases"/>
</dbReference>
<keyword evidence="3" id="KW-1185">Reference proteome</keyword>
<evidence type="ECO:0000313" key="3">
    <source>
        <dbReference type="Proteomes" id="UP000307173"/>
    </source>
</evidence>
<dbReference type="AlphaFoldDB" id="A0A4T0WWP9"/>
<dbReference type="EMBL" id="SELW01000643">
    <property type="protein sequence ID" value="TID16293.1"/>
    <property type="molecule type" value="Genomic_DNA"/>
</dbReference>
<dbReference type="Proteomes" id="UP000307173">
    <property type="component" value="Unassembled WGS sequence"/>
</dbReference>
<dbReference type="OrthoDB" id="361029at2759"/>
<proteinExistence type="inferred from homology"/>
<evidence type="ECO:0000313" key="2">
    <source>
        <dbReference type="EMBL" id="TID16293.1"/>
    </source>
</evidence>
<dbReference type="PANTHER" id="PTHR12150:SF13">
    <property type="entry name" value="METHYLTRANSFERASE C9ORF114-RELATED"/>
    <property type="match status" value="1"/>
</dbReference>
<protein>
    <submittedName>
        <fullName evidence="2">Uncharacterized protein</fullName>
    </submittedName>
</protein>
<comment type="similarity">
    <text evidence="1">Belongs to the class IV-like SAM-binding methyltransferase superfamily.</text>
</comment>
<reference evidence="2 3" key="1">
    <citation type="journal article" date="2019" name="Front. Genet.">
        <title>Whole-Genome Sequencing of the Opportunistic Yeast Pathogen Candida inconspicua Uncovers Its Hybrid Origin.</title>
        <authorList>
            <person name="Mixao V."/>
            <person name="Hansen A.P."/>
            <person name="Saus E."/>
            <person name="Boekhout T."/>
            <person name="Lass-Florl C."/>
            <person name="Gabaldon T."/>
        </authorList>
    </citation>
    <scope>NUCLEOTIDE SEQUENCE [LARGE SCALE GENOMIC DNA]</scope>
    <source>
        <strain evidence="2 3">CBS 180</strain>
    </source>
</reference>
<dbReference type="InterPro" id="IPR003750">
    <property type="entry name" value="Put_MeTrfase-C9orf114-like"/>
</dbReference>
<dbReference type="InterPro" id="IPR029026">
    <property type="entry name" value="tRNA_m1G_MTases_N"/>
</dbReference>
<evidence type="ECO:0000256" key="1">
    <source>
        <dbReference type="ARBA" id="ARBA00009841"/>
    </source>
</evidence>
<dbReference type="InterPro" id="IPR012340">
    <property type="entry name" value="NA-bd_OB-fold"/>
</dbReference>
<dbReference type="Gene3D" id="2.40.50.140">
    <property type="entry name" value="Nucleic acid-binding proteins"/>
    <property type="match status" value="1"/>
</dbReference>
<dbReference type="PANTHER" id="PTHR12150">
    <property type="entry name" value="CLASS IV SAM-BINDING METHYLTRANSFERASE-RELATED"/>
    <property type="match status" value="1"/>
</dbReference>
<dbReference type="SUPFAM" id="SSF75217">
    <property type="entry name" value="alpha/beta knot"/>
    <property type="match status" value="1"/>
</dbReference>
<dbReference type="Gene3D" id="3.40.1280.10">
    <property type="match status" value="1"/>
</dbReference>
<dbReference type="Pfam" id="PF02598">
    <property type="entry name" value="Methyltrn_RNA_3"/>
    <property type="match status" value="1"/>
</dbReference>
<name>A0A4T0WWP9_9ASCO</name>
<organism evidence="2 3">
    <name type="scientific">Pichia inconspicua</name>
    <dbReference type="NCBI Taxonomy" id="52247"/>
    <lineage>
        <taxon>Eukaryota</taxon>
        <taxon>Fungi</taxon>
        <taxon>Dikarya</taxon>
        <taxon>Ascomycota</taxon>
        <taxon>Saccharomycotina</taxon>
        <taxon>Pichiomycetes</taxon>
        <taxon>Pichiales</taxon>
        <taxon>Pichiaceae</taxon>
        <taxon>Pichia</taxon>
    </lineage>
</organism>
<sequence length="296" mass="31883">MTLSICIEAVQFTKEYTNLRQLTDALYMIARHACDVKVAEVVVIGEGEASLKVAAILQYFITPGYLVRETFKGAWKRGLDKNIFSEARKCPPIRSLKCLKPWKREDNGSGNSNGNGNYFREGVAIIRTIRRGRTSSGKVARLNVKDRTTEWVNVGLGNSLKLENERVPFGVRVTVEVLGEEGKLGRLVSSKTAWGYCGYVVRGATDAAGVFSGSGAVAGEDGYSKVIGIKGKSTDTSTTTTISSTLPELNSDDAVLIAVNTLSELWDSRVETCSFLVADACVAGIALIATARSAVV</sequence>